<proteinExistence type="predicted"/>
<gene>
    <name evidence="1" type="ORF">TCMB3V08_LOCUS5260</name>
</gene>
<dbReference type="AlphaFoldDB" id="A0A7R9P773"/>
<accession>A0A7R9P773</accession>
<name>A0A7R9P773_TIMCA</name>
<organism evidence="1">
    <name type="scientific">Timema californicum</name>
    <name type="common">California timema</name>
    <name type="synonym">Walking stick</name>
    <dbReference type="NCBI Taxonomy" id="61474"/>
    <lineage>
        <taxon>Eukaryota</taxon>
        <taxon>Metazoa</taxon>
        <taxon>Ecdysozoa</taxon>
        <taxon>Arthropoda</taxon>
        <taxon>Hexapoda</taxon>
        <taxon>Insecta</taxon>
        <taxon>Pterygota</taxon>
        <taxon>Neoptera</taxon>
        <taxon>Polyneoptera</taxon>
        <taxon>Phasmatodea</taxon>
        <taxon>Timematodea</taxon>
        <taxon>Timematoidea</taxon>
        <taxon>Timematidae</taxon>
        <taxon>Timema</taxon>
    </lineage>
</organism>
<protein>
    <submittedName>
        <fullName evidence="1">(California timema) hypothetical protein</fullName>
    </submittedName>
</protein>
<sequence>MKTNPNKTEYIPARSFNNDCSKQKKKEEYFINNKGTQLRSTCKEGVCPNLALKGVHEDEIRISTSPSMAIKPTASNGYNTAVGKAYSSPMASLVLTDSSQLISDSQHLEISRLSPHPEDQVHGKRFSRLLKWCLIILVGPWEIS</sequence>
<evidence type="ECO:0000313" key="1">
    <source>
        <dbReference type="EMBL" id="CAD7572616.1"/>
    </source>
</evidence>
<dbReference type="EMBL" id="OE181130">
    <property type="protein sequence ID" value="CAD7572616.1"/>
    <property type="molecule type" value="Genomic_DNA"/>
</dbReference>
<reference evidence="1" key="1">
    <citation type="submission" date="2020-11" db="EMBL/GenBank/DDBJ databases">
        <authorList>
            <person name="Tran Van P."/>
        </authorList>
    </citation>
    <scope>NUCLEOTIDE SEQUENCE</scope>
</reference>